<sequence>MDQNQILEELLEAEYEKSGSILSFYHSYGHITKACKQLKNKIERLIQQYYIRQFIQNSPTRDEAHPIGGKNQ</sequence>
<evidence type="ECO:0000313" key="1">
    <source>
        <dbReference type="EMBL" id="KAH0470851.1"/>
    </source>
</evidence>
<protein>
    <submittedName>
        <fullName evidence="1">Uncharacterized protein</fullName>
    </submittedName>
</protein>
<gene>
    <name evidence="1" type="ORF">IEQ34_000574</name>
</gene>
<accession>A0AAV7HNX2</accession>
<dbReference type="Proteomes" id="UP000775213">
    <property type="component" value="Unassembled WGS sequence"/>
</dbReference>
<name>A0AAV7HNX2_DENCH</name>
<dbReference type="EMBL" id="JAGFBR010000001">
    <property type="protein sequence ID" value="KAH0470851.1"/>
    <property type="molecule type" value="Genomic_DNA"/>
</dbReference>
<dbReference type="AlphaFoldDB" id="A0AAV7HNX2"/>
<organism evidence="1 2">
    <name type="scientific">Dendrobium chrysotoxum</name>
    <name type="common">Orchid</name>
    <dbReference type="NCBI Taxonomy" id="161865"/>
    <lineage>
        <taxon>Eukaryota</taxon>
        <taxon>Viridiplantae</taxon>
        <taxon>Streptophyta</taxon>
        <taxon>Embryophyta</taxon>
        <taxon>Tracheophyta</taxon>
        <taxon>Spermatophyta</taxon>
        <taxon>Magnoliopsida</taxon>
        <taxon>Liliopsida</taxon>
        <taxon>Asparagales</taxon>
        <taxon>Orchidaceae</taxon>
        <taxon>Epidendroideae</taxon>
        <taxon>Malaxideae</taxon>
        <taxon>Dendrobiinae</taxon>
        <taxon>Dendrobium</taxon>
    </lineage>
</organism>
<proteinExistence type="predicted"/>
<evidence type="ECO:0000313" key="2">
    <source>
        <dbReference type="Proteomes" id="UP000775213"/>
    </source>
</evidence>
<keyword evidence="2" id="KW-1185">Reference proteome</keyword>
<reference evidence="1 2" key="1">
    <citation type="journal article" date="2021" name="Hortic Res">
        <title>Chromosome-scale assembly of the Dendrobium chrysotoxum genome enhances the understanding of orchid evolution.</title>
        <authorList>
            <person name="Zhang Y."/>
            <person name="Zhang G.Q."/>
            <person name="Zhang D."/>
            <person name="Liu X.D."/>
            <person name="Xu X.Y."/>
            <person name="Sun W.H."/>
            <person name="Yu X."/>
            <person name="Zhu X."/>
            <person name="Wang Z.W."/>
            <person name="Zhao X."/>
            <person name="Zhong W.Y."/>
            <person name="Chen H."/>
            <person name="Yin W.L."/>
            <person name="Huang T."/>
            <person name="Niu S.C."/>
            <person name="Liu Z.J."/>
        </authorList>
    </citation>
    <scope>NUCLEOTIDE SEQUENCE [LARGE SCALE GENOMIC DNA]</scope>
    <source>
        <strain evidence="1">Lindl</strain>
    </source>
</reference>
<comment type="caution">
    <text evidence="1">The sequence shown here is derived from an EMBL/GenBank/DDBJ whole genome shotgun (WGS) entry which is preliminary data.</text>
</comment>